<reference evidence="4 5" key="1">
    <citation type="journal article" date="2012" name="Genome Biol.">
        <title>The genome of the polar eukaryotic microalga coccomyxa subellipsoidea reveals traits of cold adaptation.</title>
        <authorList>
            <person name="Blanc G."/>
            <person name="Agarkova I."/>
            <person name="Grimwood J."/>
            <person name="Kuo A."/>
            <person name="Brueggeman A."/>
            <person name="Dunigan D."/>
            <person name="Gurnon J."/>
            <person name="Ladunga I."/>
            <person name="Lindquist E."/>
            <person name="Lucas S."/>
            <person name="Pangilinan J."/>
            <person name="Proschold T."/>
            <person name="Salamov A."/>
            <person name="Schmutz J."/>
            <person name="Weeks D."/>
            <person name="Yamada T."/>
            <person name="Claverie J.M."/>
            <person name="Grigoriev I."/>
            <person name="Van Etten J."/>
            <person name="Lomsadze A."/>
            <person name="Borodovsky M."/>
        </authorList>
    </citation>
    <scope>NUCLEOTIDE SEQUENCE [LARGE SCALE GENOMIC DNA]</scope>
    <source>
        <strain evidence="4 5">C-169</strain>
    </source>
</reference>
<dbReference type="GeneID" id="17043438"/>
<feature type="repeat" description="PPR" evidence="2">
    <location>
        <begin position="379"/>
        <end position="413"/>
    </location>
</feature>
<evidence type="ECO:0000313" key="5">
    <source>
        <dbReference type="Proteomes" id="UP000007264"/>
    </source>
</evidence>
<feature type="repeat" description="PPR" evidence="2">
    <location>
        <begin position="272"/>
        <end position="306"/>
    </location>
</feature>
<dbReference type="InterPro" id="IPR011990">
    <property type="entry name" value="TPR-like_helical_dom_sf"/>
</dbReference>
<dbReference type="PROSITE" id="PS51375">
    <property type="entry name" value="PPR"/>
    <property type="match status" value="7"/>
</dbReference>
<sequence>MRCPEAASAASPREPSANVSVKRPLQRPLEHAITVGNWGEAVVLIERLLLVGALPENLISDQLLKGLCAKGAFRTAWKLYSSQQGRSKTYQYSTYQALITGAFQAGEAYDAVQAFRDLQSSGLTPNVITWSSVISSLCKQRRKGAPCAHLAYELWRELDASGLATGNAALYAAGMNACIGLGYVDEAAGLLRTMQGWGMRADVRAYNILLKGQANAHSLSAMQATMADMERLQVAPSVVTYNILIDAFVNEGLLEQAAAKLQEAQKLGLRLDLWSYNTLIKGFCQANQVADARDVLEAMKLQNVQPNVVTYTTLVDGCVRAGDLFLAEEMLRDMQFMGVPPNTVTFNIMLRGYCQWSTRPIQDALETLRSMGMAGVVPSTDTFNTLMGACLSRGDPGAVPRLFRRLISLGHTPDALSYTSLITSLTRLGRPEDAVLAFRAMEADARVAVDLAALNAVVDALARCGRMGDAEDQLERATELCRRRGRPPPLEAYGALLAEYARRRDADAALAVLQEFFERGGTPDDQMFDTVMDLCMRTGEFRRAMQAVRAMEAVGRQVDKARIKRALEDMMRRQSAALQGRQRRRSRNEGLERLKFWLGIPNSYYESDWRAQESSEESSNDWREGED</sequence>
<dbReference type="eggNOG" id="KOG4197">
    <property type="taxonomic scope" value="Eukaryota"/>
</dbReference>
<evidence type="ECO:0000256" key="2">
    <source>
        <dbReference type="PROSITE-ProRule" id="PRU00708"/>
    </source>
</evidence>
<feature type="region of interest" description="Disordered" evidence="3">
    <location>
        <begin position="608"/>
        <end position="627"/>
    </location>
</feature>
<proteinExistence type="predicted"/>
<dbReference type="RefSeq" id="XP_005649980.1">
    <property type="nucleotide sequence ID" value="XM_005649923.1"/>
</dbReference>
<feature type="repeat" description="PPR" evidence="2">
    <location>
        <begin position="414"/>
        <end position="448"/>
    </location>
</feature>
<organism evidence="4 5">
    <name type="scientific">Coccomyxa subellipsoidea (strain C-169)</name>
    <name type="common">Green microalga</name>
    <dbReference type="NCBI Taxonomy" id="574566"/>
    <lineage>
        <taxon>Eukaryota</taxon>
        <taxon>Viridiplantae</taxon>
        <taxon>Chlorophyta</taxon>
        <taxon>core chlorophytes</taxon>
        <taxon>Trebouxiophyceae</taxon>
        <taxon>Trebouxiophyceae incertae sedis</taxon>
        <taxon>Coccomyxaceae</taxon>
        <taxon>Coccomyxa</taxon>
        <taxon>Coccomyxa subellipsoidea</taxon>
    </lineage>
</organism>
<feature type="repeat" description="PPR" evidence="2">
    <location>
        <begin position="342"/>
        <end position="378"/>
    </location>
</feature>
<evidence type="ECO:0000256" key="1">
    <source>
        <dbReference type="ARBA" id="ARBA00022737"/>
    </source>
</evidence>
<dbReference type="EMBL" id="AGSI01000004">
    <property type="protein sequence ID" value="EIE25436.1"/>
    <property type="molecule type" value="Genomic_DNA"/>
</dbReference>
<comment type="caution">
    <text evidence="4">The sequence shown here is derived from an EMBL/GenBank/DDBJ whole genome shotgun (WGS) entry which is preliminary data.</text>
</comment>
<feature type="region of interest" description="Disordered" evidence="3">
    <location>
        <begin position="1"/>
        <end position="22"/>
    </location>
</feature>
<dbReference type="KEGG" id="csl:COCSUDRAFT_61653"/>
<accession>I0Z467</accession>
<dbReference type="Proteomes" id="UP000007264">
    <property type="component" value="Unassembled WGS sequence"/>
</dbReference>
<feature type="repeat" description="PPR" evidence="2">
    <location>
        <begin position="307"/>
        <end position="341"/>
    </location>
</feature>
<dbReference type="AlphaFoldDB" id="I0Z467"/>
<keyword evidence="1" id="KW-0677">Repeat</keyword>
<dbReference type="InterPro" id="IPR002885">
    <property type="entry name" value="PPR_rpt"/>
</dbReference>
<dbReference type="OrthoDB" id="822380at2759"/>
<dbReference type="PANTHER" id="PTHR45613">
    <property type="entry name" value="PENTATRICOPEPTIDE REPEAT-CONTAINING PROTEIN"/>
    <property type="match status" value="1"/>
</dbReference>
<evidence type="ECO:0000256" key="3">
    <source>
        <dbReference type="SAM" id="MobiDB-lite"/>
    </source>
</evidence>
<protein>
    <submittedName>
        <fullName evidence="4">TPR-like protein</fullName>
    </submittedName>
</protein>
<dbReference type="PANTHER" id="PTHR45613:SF9">
    <property type="entry name" value="MITOCHONDRIAL GROUP I INTRON SPLICING FACTOR CCM1"/>
    <property type="match status" value="1"/>
</dbReference>
<dbReference type="Pfam" id="PF13041">
    <property type="entry name" value="PPR_2"/>
    <property type="match status" value="2"/>
</dbReference>
<feature type="compositionally biased region" description="Low complexity" evidence="3">
    <location>
        <begin position="1"/>
        <end position="17"/>
    </location>
</feature>
<dbReference type="NCBIfam" id="TIGR00756">
    <property type="entry name" value="PPR"/>
    <property type="match status" value="6"/>
</dbReference>
<name>I0Z467_COCSC</name>
<feature type="repeat" description="PPR" evidence="2">
    <location>
        <begin position="91"/>
        <end position="125"/>
    </location>
</feature>
<dbReference type="Gene3D" id="1.25.40.10">
    <property type="entry name" value="Tetratricopeptide repeat domain"/>
    <property type="match status" value="4"/>
</dbReference>
<keyword evidence="5" id="KW-1185">Reference proteome</keyword>
<feature type="repeat" description="PPR" evidence="2">
    <location>
        <begin position="237"/>
        <end position="271"/>
    </location>
</feature>
<evidence type="ECO:0000313" key="4">
    <source>
        <dbReference type="EMBL" id="EIE25436.1"/>
    </source>
</evidence>
<gene>
    <name evidence="4" type="ORF">COCSUDRAFT_61653</name>
</gene>
<dbReference type="Pfam" id="PF01535">
    <property type="entry name" value="PPR"/>
    <property type="match status" value="2"/>
</dbReference>
<dbReference type="Pfam" id="PF13812">
    <property type="entry name" value="PPR_3"/>
    <property type="match status" value="2"/>
</dbReference>